<keyword evidence="1" id="KW-0677">Repeat</keyword>
<dbReference type="PROSITE" id="PS50297">
    <property type="entry name" value="ANK_REP_REGION"/>
    <property type="match status" value="4"/>
</dbReference>
<feature type="repeat" description="ANK" evidence="3">
    <location>
        <begin position="438"/>
        <end position="464"/>
    </location>
</feature>
<dbReference type="PROSITE" id="PS50088">
    <property type="entry name" value="ANK_REPEAT"/>
    <property type="match status" value="4"/>
</dbReference>
<organism evidence="4 5">
    <name type="scientific">Trichogramma kaykai</name>
    <dbReference type="NCBI Taxonomy" id="54128"/>
    <lineage>
        <taxon>Eukaryota</taxon>
        <taxon>Metazoa</taxon>
        <taxon>Ecdysozoa</taxon>
        <taxon>Arthropoda</taxon>
        <taxon>Hexapoda</taxon>
        <taxon>Insecta</taxon>
        <taxon>Pterygota</taxon>
        <taxon>Neoptera</taxon>
        <taxon>Endopterygota</taxon>
        <taxon>Hymenoptera</taxon>
        <taxon>Apocrita</taxon>
        <taxon>Proctotrupomorpha</taxon>
        <taxon>Chalcidoidea</taxon>
        <taxon>Trichogrammatidae</taxon>
        <taxon>Trichogramma</taxon>
    </lineage>
</organism>
<feature type="repeat" description="ANK" evidence="3">
    <location>
        <begin position="212"/>
        <end position="240"/>
    </location>
</feature>
<evidence type="ECO:0000313" key="4">
    <source>
        <dbReference type="EMBL" id="KAL3393072.1"/>
    </source>
</evidence>
<evidence type="ECO:0008006" key="6">
    <source>
        <dbReference type="Google" id="ProtNLM"/>
    </source>
</evidence>
<evidence type="ECO:0000256" key="3">
    <source>
        <dbReference type="PROSITE-ProRule" id="PRU00023"/>
    </source>
</evidence>
<dbReference type="SMART" id="SM00248">
    <property type="entry name" value="ANK"/>
    <property type="match status" value="7"/>
</dbReference>
<dbReference type="InterPro" id="IPR036770">
    <property type="entry name" value="Ankyrin_rpt-contain_sf"/>
</dbReference>
<dbReference type="Proteomes" id="UP001627154">
    <property type="component" value="Unassembled WGS sequence"/>
</dbReference>
<keyword evidence="5" id="KW-1185">Reference proteome</keyword>
<sequence>MDVLSYDEFIESFESLHVKWRNACDEVRLDNLKKLKGLRERVNNWSTKEERRQFLREIDPVISEQRSGCLPNPREIFEPEEIDRLLLDAIDCRRWCEHNFLGERFIGYVARSGYKDDRHRRRPRVDDDQGEPILRRTTALHRADRGRFYDLRGVVDDLFKIYDRFDLNYIDAESGLTHFHVACQYGSKEVVAKFLELGKVDPNYYSTIVDPPLHLAMRHENVEAFELLLRNGARPDSTDVEGLTPLHLMKCSTRYFLMTKMLFEICQKSNRPVVVDAHRDREGNTPLHRALDDDYGKWVRLLLRRGASPQAVNAEGSTCLHVVCKRDADDDSCCAGARRFFKHCDKLNKTVLLDLRDNEGRTPLHCSLASGDEGMTELLIRRGSDPNLADGRGSTALHLIVRHGRRHDHDCDWLKRVFAICDEPEVARVLRVDARDNEGRTPLQLAVARLWPDAVLALLARGADPATFRMPAESEFDDCLVSYVGSASSRDELKYRVTSDVFGIVRLLKTKGYELSASDATTFMNLFAKLGLFNDDDDDDDQRRWYDKDEEFVALAARIMVQPGLSLLGLLRLSPDEAAQRLTYGLFTITRRLYVSTLTFPDGECRRLQRCDAEMCAILLRGFCRSWALQSLRELLPKSPARCCESIAEKLKTEDLWRLCVATNGWRRR</sequence>
<feature type="repeat" description="ANK" evidence="3">
    <location>
        <begin position="282"/>
        <end position="314"/>
    </location>
</feature>
<accession>A0ABD2WKP7</accession>
<dbReference type="SUPFAM" id="SSF48403">
    <property type="entry name" value="Ankyrin repeat"/>
    <property type="match status" value="1"/>
</dbReference>
<reference evidence="4 5" key="1">
    <citation type="journal article" date="2024" name="bioRxiv">
        <title>A reference genome for Trichogramma kaykai: A tiny desert-dwelling parasitoid wasp with competing sex-ratio distorters.</title>
        <authorList>
            <person name="Culotta J."/>
            <person name="Lindsey A.R."/>
        </authorList>
    </citation>
    <scope>NUCLEOTIDE SEQUENCE [LARGE SCALE GENOMIC DNA]</scope>
    <source>
        <strain evidence="4 5">KSX58</strain>
    </source>
</reference>
<dbReference type="AlphaFoldDB" id="A0ABD2WKP7"/>
<evidence type="ECO:0000256" key="2">
    <source>
        <dbReference type="ARBA" id="ARBA00023043"/>
    </source>
</evidence>
<proteinExistence type="predicted"/>
<protein>
    <recommendedName>
        <fullName evidence="6">Ankyrin repeat protein</fullName>
    </recommendedName>
</protein>
<dbReference type="Gene3D" id="1.25.40.20">
    <property type="entry name" value="Ankyrin repeat-containing domain"/>
    <property type="match status" value="3"/>
</dbReference>
<dbReference type="PANTHER" id="PTHR24198">
    <property type="entry name" value="ANKYRIN REPEAT AND PROTEIN KINASE DOMAIN-CONTAINING PROTEIN"/>
    <property type="match status" value="1"/>
</dbReference>
<dbReference type="PANTHER" id="PTHR24198:SF165">
    <property type="entry name" value="ANKYRIN REPEAT-CONTAINING PROTEIN-RELATED"/>
    <property type="match status" value="1"/>
</dbReference>
<feature type="repeat" description="ANK" evidence="3">
    <location>
        <begin position="359"/>
        <end position="391"/>
    </location>
</feature>
<keyword evidence="2 3" id="KW-0040">ANK repeat</keyword>
<evidence type="ECO:0000313" key="5">
    <source>
        <dbReference type="Proteomes" id="UP001627154"/>
    </source>
</evidence>
<dbReference type="InterPro" id="IPR002110">
    <property type="entry name" value="Ankyrin_rpt"/>
</dbReference>
<evidence type="ECO:0000256" key="1">
    <source>
        <dbReference type="ARBA" id="ARBA00022737"/>
    </source>
</evidence>
<comment type="caution">
    <text evidence="4">The sequence shown here is derived from an EMBL/GenBank/DDBJ whole genome shotgun (WGS) entry which is preliminary data.</text>
</comment>
<name>A0ABD2WKP7_9HYME</name>
<dbReference type="EMBL" id="JBJJXI010000100">
    <property type="protein sequence ID" value="KAL3393072.1"/>
    <property type="molecule type" value="Genomic_DNA"/>
</dbReference>
<dbReference type="Pfam" id="PF12796">
    <property type="entry name" value="Ank_2"/>
    <property type="match status" value="2"/>
</dbReference>
<gene>
    <name evidence="4" type="ORF">TKK_012342</name>
</gene>